<keyword evidence="11" id="KW-0902">Two-component regulatory system</keyword>
<dbReference type="InterPro" id="IPR011006">
    <property type="entry name" value="CheY-like_superfamily"/>
</dbReference>
<dbReference type="PROSITE" id="PS50110">
    <property type="entry name" value="RESPONSE_REGULATORY"/>
    <property type="match status" value="1"/>
</dbReference>
<dbReference type="GO" id="GO:0005886">
    <property type="term" value="C:plasma membrane"/>
    <property type="evidence" value="ECO:0007669"/>
    <property type="project" value="UniProtKB-SubCell"/>
</dbReference>
<dbReference type="PRINTS" id="PR00344">
    <property type="entry name" value="BCTRLSENSOR"/>
</dbReference>
<evidence type="ECO:0000256" key="14">
    <source>
        <dbReference type="SAM" id="Coils"/>
    </source>
</evidence>
<evidence type="ECO:0000313" key="19">
    <source>
        <dbReference type="Proteomes" id="UP001178662"/>
    </source>
</evidence>
<keyword evidence="19" id="KW-1185">Reference proteome</keyword>
<dbReference type="GO" id="GO:0045121">
    <property type="term" value="C:membrane raft"/>
    <property type="evidence" value="ECO:0007669"/>
    <property type="project" value="UniProtKB-SubCell"/>
</dbReference>
<dbReference type="GO" id="GO:0005524">
    <property type="term" value="F:ATP binding"/>
    <property type="evidence" value="ECO:0007669"/>
    <property type="project" value="UniProtKB-KW"/>
</dbReference>
<reference evidence="18" key="1">
    <citation type="submission" date="2023-03" db="EMBL/GenBank/DDBJ databases">
        <title>Andean soil-derived lignocellulolytic bacterial consortium as a source of novel taxa and putative plastic-active enzymes.</title>
        <authorList>
            <person name="Diaz-Garcia L."/>
            <person name="Chuvochina M."/>
            <person name="Feuerriegel G."/>
            <person name="Bunk B."/>
            <person name="Sproer C."/>
            <person name="Streit W.R."/>
            <person name="Rodriguez L.M."/>
            <person name="Overmann J."/>
            <person name="Jimenez D.J."/>
        </authorList>
    </citation>
    <scope>NUCLEOTIDE SEQUENCE</scope>
    <source>
        <strain evidence="18">MAG 2441</strain>
    </source>
</reference>
<dbReference type="Gene3D" id="3.30.450.40">
    <property type="match status" value="1"/>
</dbReference>
<dbReference type="CDD" id="cd00075">
    <property type="entry name" value="HATPase"/>
    <property type="match status" value="1"/>
</dbReference>
<dbReference type="PROSITE" id="PS50109">
    <property type="entry name" value="HIS_KIN"/>
    <property type="match status" value="1"/>
</dbReference>
<feature type="modified residue" description="4-aspartylphosphate" evidence="13">
    <location>
        <position position="881"/>
    </location>
</feature>
<comment type="subcellular location">
    <subcellularLocation>
        <location evidence="2">Cell membrane</location>
    </subcellularLocation>
    <subcellularLocation>
        <location evidence="3">Membrane raft</location>
        <topology evidence="3">Multi-pass membrane protein</topology>
    </subcellularLocation>
</comment>
<dbReference type="SUPFAM" id="SSF47384">
    <property type="entry name" value="Homodimeric domain of signal transducing histidine kinase"/>
    <property type="match status" value="1"/>
</dbReference>
<dbReference type="InterPro" id="IPR001789">
    <property type="entry name" value="Sig_transdc_resp-reg_receiver"/>
</dbReference>
<evidence type="ECO:0000256" key="12">
    <source>
        <dbReference type="ARBA" id="ARBA00023136"/>
    </source>
</evidence>
<dbReference type="InterPro" id="IPR035965">
    <property type="entry name" value="PAS-like_dom_sf"/>
</dbReference>
<comment type="catalytic activity">
    <reaction evidence="1">
        <text>ATP + protein L-histidine = ADP + protein N-phospho-L-histidine.</text>
        <dbReference type="EC" id="2.7.13.3"/>
    </reaction>
</comment>
<name>A0AA95JGJ1_9BACL</name>
<feature type="transmembrane region" description="Helical" evidence="15">
    <location>
        <begin position="186"/>
        <end position="207"/>
    </location>
</feature>
<evidence type="ECO:0000256" key="3">
    <source>
        <dbReference type="ARBA" id="ARBA00004314"/>
    </source>
</evidence>
<dbReference type="EC" id="2.7.13.3" evidence="4"/>
<evidence type="ECO:0000256" key="1">
    <source>
        <dbReference type="ARBA" id="ARBA00000085"/>
    </source>
</evidence>
<evidence type="ECO:0000256" key="8">
    <source>
        <dbReference type="ARBA" id="ARBA00022741"/>
    </source>
</evidence>
<dbReference type="PANTHER" id="PTHR43547">
    <property type="entry name" value="TWO-COMPONENT HISTIDINE KINASE"/>
    <property type="match status" value="1"/>
</dbReference>
<dbReference type="Proteomes" id="UP001178662">
    <property type="component" value="Chromosome"/>
</dbReference>
<keyword evidence="8" id="KW-0547">Nucleotide-binding</keyword>
<dbReference type="Gene3D" id="3.30.565.10">
    <property type="entry name" value="Histidine kinase-like ATPase, C-terminal domain"/>
    <property type="match status" value="1"/>
</dbReference>
<dbReference type="Pfam" id="PF00512">
    <property type="entry name" value="HisKA"/>
    <property type="match status" value="1"/>
</dbReference>
<feature type="domain" description="Response regulatory" evidence="17">
    <location>
        <begin position="832"/>
        <end position="946"/>
    </location>
</feature>
<dbReference type="AlphaFoldDB" id="A0AA95JGJ1"/>
<keyword evidence="5" id="KW-1003">Cell membrane</keyword>
<keyword evidence="10 18" id="KW-0067">ATP-binding</keyword>
<dbReference type="SMART" id="SM00388">
    <property type="entry name" value="HisKA"/>
    <property type="match status" value="1"/>
</dbReference>
<dbReference type="InterPro" id="IPR004358">
    <property type="entry name" value="Sig_transdc_His_kin-like_C"/>
</dbReference>
<dbReference type="FunFam" id="1.10.287.130:FF:000001">
    <property type="entry name" value="Two-component sensor histidine kinase"/>
    <property type="match status" value="1"/>
</dbReference>
<keyword evidence="15" id="KW-1133">Transmembrane helix</keyword>
<evidence type="ECO:0000256" key="13">
    <source>
        <dbReference type="PROSITE-ProRule" id="PRU00169"/>
    </source>
</evidence>
<gene>
    <name evidence="18" type="ORF">P0Y55_02720</name>
</gene>
<dbReference type="Gene3D" id="3.40.50.2300">
    <property type="match status" value="1"/>
</dbReference>
<dbReference type="InterPro" id="IPR005467">
    <property type="entry name" value="His_kinase_dom"/>
</dbReference>
<dbReference type="InterPro" id="IPR003661">
    <property type="entry name" value="HisK_dim/P_dom"/>
</dbReference>
<dbReference type="SUPFAM" id="SSF55781">
    <property type="entry name" value="GAF domain-like"/>
    <property type="match status" value="1"/>
</dbReference>
<dbReference type="InterPro" id="IPR036097">
    <property type="entry name" value="HisK_dim/P_sf"/>
</dbReference>
<evidence type="ECO:0000256" key="7">
    <source>
        <dbReference type="ARBA" id="ARBA00022679"/>
    </source>
</evidence>
<dbReference type="EMBL" id="CP119317">
    <property type="protein sequence ID" value="WEK55015.1"/>
    <property type="molecule type" value="Genomic_DNA"/>
</dbReference>
<dbReference type="GO" id="GO:0000155">
    <property type="term" value="F:phosphorelay sensor kinase activity"/>
    <property type="evidence" value="ECO:0007669"/>
    <property type="project" value="InterPro"/>
</dbReference>
<proteinExistence type="predicted"/>
<keyword evidence="6 13" id="KW-0597">Phosphoprotein</keyword>
<dbReference type="SUPFAM" id="SSF55874">
    <property type="entry name" value="ATPase domain of HSP90 chaperone/DNA topoisomerase II/histidine kinase"/>
    <property type="match status" value="1"/>
</dbReference>
<dbReference type="Gene3D" id="3.30.450.20">
    <property type="entry name" value="PAS domain"/>
    <property type="match status" value="1"/>
</dbReference>
<feature type="coiled-coil region" evidence="14">
    <location>
        <begin position="253"/>
        <end position="298"/>
    </location>
</feature>
<protein>
    <recommendedName>
        <fullName evidence="4">histidine kinase</fullName>
        <ecNumber evidence="4">2.7.13.3</ecNumber>
    </recommendedName>
</protein>
<evidence type="ECO:0000256" key="9">
    <source>
        <dbReference type="ARBA" id="ARBA00022777"/>
    </source>
</evidence>
<evidence type="ECO:0000256" key="2">
    <source>
        <dbReference type="ARBA" id="ARBA00004236"/>
    </source>
</evidence>
<keyword evidence="7" id="KW-0808">Transferase</keyword>
<evidence type="ECO:0000256" key="5">
    <source>
        <dbReference type="ARBA" id="ARBA00022475"/>
    </source>
</evidence>
<dbReference type="InterPro" id="IPR029016">
    <property type="entry name" value="GAF-like_dom_sf"/>
</dbReference>
<dbReference type="InterPro" id="IPR036890">
    <property type="entry name" value="HATPase_C_sf"/>
</dbReference>
<dbReference type="InterPro" id="IPR003594">
    <property type="entry name" value="HATPase_dom"/>
</dbReference>
<dbReference type="Gene3D" id="1.10.287.130">
    <property type="match status" value="1"/>
</dbReference>
<keyword evidence="9" id="KW-0418">Kinase</keyword>
<evidence type="ECO:0000259" key="16">
    <source>
        <dbReference type="PROSITE" id="PS50109"/>
    </source>
</evidence>
<sequence length="959" mass="108625">MAKIMDYIRRSIKAKMTAMMVMSLSLILLGAVVVPWGTLQSVQKFDQTTNQLRNSQEHITNIANETNEIILRVRGYFAYLDSYEYNHIFEAKDKLDKALASFKSTPLSDDEKGLVERVETFFDNYINRVLPQGAAFAEKGDYTSLRKLITLGANNPVNEIILYAQTSEKLIQTKLKAANEKLLNNLFYQGVYFIVYIMVVIVLSIYIMRKLATDIGNPLGRLAQYAVNYEKGIVIEGNLQERKDEIGYLTRSLNSMIYDIQEQEEELLAQNEELQAQQDELHAQQDELQQAISIMEDNEQYLNKRNLLNQSLANTLDKKELLHSIVRNIVEITGSEKGLMKLMNDSNDYAAYGVSQEEAVQFMNGFEQSPAIRAMDTKKLYIRERAATAGEKGYVSEPIQAVDIYVPLFKGNNEISAVIVLTRVGKAVANREEQEIKGLAGQISLSLEKLEMYEASENQRQMTRDILNTIQAGVQFVNLEGQMLLVNEKLNEMLELSPNSTQLAGKSIDQIQALLGSKIEGAERLFEFQSGAILSDETHGGSTNYVLYKKSSQHYIQMYWEPIYRNKQKFGVLFVHRDITKEHEVDRMKSEFVSTVSHELRTPLASILGFSELLLHRELKPERQRKYMSTIHQEAKRLTQLVNDFLDLQRMENGMQFYDQKPFDLIPLIEEVKEIEQTTTSNHAINWNTELEHAMVLGDRDKIYQVMINLISNAIKYSPAGGRIQISSRLDGGSIRIDISDEGLGIPESAISSLFSKFYRVDNSDRREIGGTGLGLAIVKEIVTQHQGTVSVKSKIGEGSTFTFLIPMYIEEANVLLEAAATKQHMDSTGLNVMLVENDHSLSIMLRDELVEKGYHTAVYVDGLSALDAMEQEQPDLLILDLKLAPELSGWEVIERMKASKKLRGIPIIISSAFEEKERALALGITHFLIKPYIPAKLIEAIEQLLESQKGEEKTIDPT</sequence>
<organism evidence="18 19">
    <name type="scientific">Candidatus Cohnella colombiensis</name>
    <dbReference type="NCBI Taxonomy" id="3121368"/>
    <lineage>
        <taxon>Bacteria</taxon>
        <taxon>Bacillati</taxon>
        <taxon>Bacillota</taxon>
        <taxon>Bacilli</taxon>
        <taxon>Bacillales</taxon>
        <taxon>Paenibacillaceae</taxon>
        <taxon>Cohnella</taxon>
    </lineage>
</organism>
<evidence type="ECO:0000256" key="4">
    <source>
        <dbReference type="ARBA" id="ARBA00012438"/>
    </source>
</evidence>
<evidence type="ECO:0000256" key="6">
    <source>
        <dbReference type="ARBA" id="ARBA00022553"/>
    </source>
</evidence>
<dbReference type="SUPFAM" id="SSF52172">
    <property type="entry name" value="CheY-like"/>
    <property type="match status" value="1"/>
</dbReference>
<dbReference type="SMART" id="SM00448">
    <property type="entry name" value="REC"/>
    <property type="match status" value="1"/>
</dbReference>
<evidence type="ECO:0000256" key="11">
    <source>
        <dbReference type="ARBA" id="ARBA00023012"/>
    </source>
</evidence>
<dbReference type="Gene3D" id="6.10.340.10">
    <property type="match status" value="1"/>
</dbReference>
<dbReference type="SUPFAM" id="SSF55785">
    <property type="entry name" value="PYP-like sensor domain (PAS domain)"/>
    <property type="match status" value="1"/>
</dbReference>
<dbReference type="CDD" id="cd00082">
    <property type="entry name" value="HisKA"/>
    <property type="match status" value="1"/>
</dbReference>
<evidence type="ECO:0000256" key="15">
    <source>
        <dbReference type="SAM" id="Phobius"/>
    </source>
</evidence>
<feature type="domain" description="Histidine kinase" evidence="16">
    <location>
        <begin position="595"/>
        <end position="810"/>
    </location>
</feature>
<dbReference type="Pfam" id="PF00072">
    <property type="entry name" value="Response_reg"/>
    <property type="match status" value="1"/>
</dbReference>
<keyword evidence="12 15" id="KW-0472">Membrane</keyword>
<dbReference type="FunFam" id="3.30.565.10:FF:000023">
    <property type="entry name" value="PAS domain-containing sensor histidine kinase"/>
    <property type="match status" value="1"/>
</dbReference>
<dbReference type="Pfam" id="PF02518">
    <property type="entry name" value="HATPase_c"/>
    <property type="match status" value="1"/>
</dbReference>
<keyword evidence="15" id="KW-0812">Transmembrane</keyword>
<evidence type="ECO:0000259" key="17">
    <source>
        <dbReference type="PROSITE" id="PS50110"/>
    </source>
</evidence>
<evidence type="ECO:0000313" key="18">
    <source>
        <dbReference type="EMBL" id="WEK55015.1"/>
    </source>
</evidence>
<dbReference type="SMART" id="SM00387">
    <property type="entry name" value="HATPase_c"/>
    <property type="match status" value="1"/>
</dbReference>
<dbReference type="PANTHER" id="PTHR43547:SF2">
    <property type="entry name" value="HYBRID SIGNAL TRANSDUCTION HISTIDINE KINASE C"/>
    <property type="match status" value="1"/>
</dbReference>
<accession>A0AA95JGJ1</accession>
<keyword evidence="14" id="KW-0175">Coiled coil</keyword>
<evidence type="ECO:0000256" key="10">
    <source>
        <dbReference type="ARBA" id="ARBA00022840"/>
    </source>
</evidence>